<accession>A0AAP9EBZ9</accession>
<dbReference type="Pfam" id="PF14659">
    <property type="entry name" value="Phage_int_SAM_3"/>
    <property type="match status" value="1"/>
</dbReference>
<dbReference type="SUPFAM" id="SSF56349">
    <property type="entry name" value="DNA breaking-rejoining enzymes"/>
    <property type="match status" value="1"/>
</dbReference>
<dbReference type="GeneID" id="66530668"/>
<feature type="domain" description="Tyr recombinase" evidence="5">
    <location>
        <begin position="163"/>
        <end position="347"/>
    </location>
</feature>
<dbReference type="Gene3D" id="1.10.443.10">
    <property type="entry name" value="Intergrase catalytic core"/>
    <property type="match status" value="1"/>
</dbReference>
<dbReference type="Proteomes" id="UP000321298">
    <property type="component" value="Chromosome"/>
</dbReference>
<evidence type="ECO:0000256" key="2">
    <source>
        <dbReference type="ARBA" id="ARBA00022908"/>
    </source>
</evidence>
<proteinExistence type="inferred from homology"/>
<name>A0AAP9EBZ9_LEULA</name>
<keyword evidence="4" id="KW-0233">DNA recombination</keyword>
<dbReference type="InterPro" id="IPR028259">
    <property type="entry name" value="AP2-like_int_N"/>
</dbReference>
<dbReference type="EMBL" id="CP042387">
    <property type="protein sequence ID" value="QEA43291.1"/>
    <property type="molecule type" value="Genomic_DNA"/>
</dbReference>
<organism evidence="6 7">
    <name type="scientific">Leuconostoc lactis</name>
    <dbReference type="NCBI Taxonomy" id="1246"/>
    <lineage>
        <taxon>Bacteria</taxon>
        <taxon>Bacillati</taxon>
        <taxon>Bacillota</taxon>
        <taxon>Bacilli</taxon>
        <taxon>Lactobacillales</taxon>
        <taxon>Lactobacillaceae</taxon>
        <taxon>Leuconostoc</taxon>
    </lineage>
</organism>
<protein>
    <submittedName>
        <fullName evidence="6">Site-specific integrase</fullName>
    </submittedName>
</protein>
<keyword evidence="3" id="KW-0238">DNA-binding</keyword>
<dbReference type="InterPro" id="IPR050090">
    <property type="entry name" value="Tyrosine_recombinase_XerCD"/>
</dbReference>
<evidence type="ECO:0000256" key="1">
    <source>
        <dbReference type="ARBA" id="ARBA00008857"/>
    </source>
</evidence>
<dbReference type="InterPro" id="IPR013762">
    <property type="entry name" value="Integrase-like_cat_sf"/>
</dbReference>
<reference evidence="6 7" key="1">
    <citation type="submission" date="2019-06" db="EMBL/GenBank/DDBJ databases">
        <title>Genome analyses of bacteria isolated from kimchi.</title>
        <authorList>
            <person name="Lee S."/>
            <person name="Ahn S."/>
            <person name="Roh S."/>
        </authorList>
    </citation>
    <scope>NUCLEOTIDE SEQUENCE [LARGE SCALE GENOMIC DNA]</scope>
    <source>
        <strain evidence="6 7">CBA3625</strain>
    </source>
</reference>
<dbReference type="GO" id="GO:0015074">
    <property type="term" value="P:DNA integration"/>
    <property type="evidence" value="ECO:0007669"/>
    <property type="project" value="UniProtKB-KW"/>
</dbReference>
<comment type="similarity">
    <text evidence="1">Belongs to the 'phage' integrase family.</text>
</comment>
<dbReference type="InterPro" id="IPR004107">
    <property type="entry name" value="Integrase_SAM-like_N"/>
</dbReference>
<dbReference type="PROSITE" id="PS51898">
    <property type="entry name" value="TYR_RECOMBINASE"/>
    <property type="match status" value="1"/>
</dbReference>
<dbReference type="InterPro" id="IPR010998">
    <property type="entry name" value="Integrase_recombinase_N"/>
</dbReference>
<evidence type="ECO:0000256" key="3">
    <source>
        <dbReference type="ARBA" id="ARBA00023125"/>
    </source>
</evidence>
<dbReference type="InterPro" id="IPR011010">
    <property type="entry name" value="DNA_brk_join_enz"/>
</dbReference>
<dbReference type="CDD" id="cd01189">
    <property type="entry name" value="INT_ICEBs1_C_like"/>
    <property type="match status" value="1"/>
</dbReference>
<dbReference type="GO" id="GO:0006310">
    <property type="term" value="P:DNA recombination"/>
    <property type="evidence" value="ECO:0007669"/>
    <property type="project" value="UniProtKB-KW"/>
</dbReference>
<dbReference type="Pfam" id="PF00589">
    <property type="entry name" value="Phage_integrase"/>
    <property type="match status" value="1"/>
</dbReference>
<dbReference type="PANTHER" id="PTHR30349">
    <property type="entry name" value="PHAGE INTEGRASE-RELATED"/>
    <property type="match status" value="1"/>
</dbReference>
<dbReference type="Gene3D" id="1.10.150.130">
    <property type="match status" value="1"/>
</dbReference>
<dbReference type="Pfam" id="PF14657">
    <property type="entry name" value="Arm-DNA-bind_4"/>
    <property type="match status" value="1"/>
</dbReference>
<dbReference type="GO" id="GO:0003677">
    <property type="term" value="F:DNA binding"/>
    <property type="evidence" value="ECO:0007669"/>
    <property type="project" value="UniProtKB-KW"/>
</dbReference>
<dbReference type="InterPro" id="IPR002104">
    <property type="entry name" value="Integrase_catalytic"/>
</dbReference>
<evidence type="ECO:0000313" key="6">
    <source>
        <dbReference type="EMBL" id="QEA43291.1"/>
    </source>
</evidence>
<gene>
    <name evidence="6" type="ORF">FGL83_00585</name>
</gene>
<dbReference type="PANTHER" id="PTHR30349:SF64">
    <property type="entry name" value="PROPHAGE INTEGRASE INTD-RELATED"/>
    <property type="match status" value="1"/>
</dbReference>
<keyword evidence="2" id="KW-0229">DNA integration</keyword>
<keyword evidence="7" id="KW-1185">Reference proteome</keyword>
<dbReference type="AlphaFoldDB" id="A0AAP9EBZ9"/>
<evidence type="ECO:0000256" key="4">
    <source>
        <dbReference type="ARBA" id="ARBA00023172"/>
    </source>
</evidence>
<evidence type="ECO:0000313" key="7">
    <source>
        <dbReference type="Proteomes" id="UP000321298"/>
    </source>
</evidence>
<sequence length="357" mass="41418">MASFEKRGKKWRAVISLTDLKGSRKKVSKTFDTKKEATVWATEQENKSNNGFNILSNKMLFSNYFEEWVNIYKRPIIRKSTYIRYKSWIKTVKTLFDGIELNKLSNYHLQQIINKYGETHTQKATQGFLVAIRGSLKDAFLDGHIDKDIFSRVKATSSHEVIRSENYLSAEEFVRLQKFLYENADQFKNNQQLLMTLISLETGARLGEIFALRTDDVFEGKIRIDESYSTTSNQYTLPKTKSSIRTIQIPINLEEVIKKYIIETRTDDLLFSPLYRANVSKKLSTILKHAKVHQIRFHGLRHSHVSYLLYKGVDISYISKRVGHSNTTITLDVYAHLLKEKEQAQDALVLNILSETN</sequence>
<dbReference type="RefSeq" id="WP_147000633.1">
    <property type="nucleotide sequence ID" value="NZ_CP042387.1"/>
</dbReference>
<evidence type="ECO:0000259" key="5">
    <source>
        <dbReference type="PROSITE" id="PS51898"/>
    </source>
</evidence>